<evidence type="ECO:0000313" key="2">
    <source>
        <dbReference type="Proteomes" id="UP000037035"/>
    </source>
</evidence>
<evidence type="ECO:0000313" key="1">
    <source>
        <dbReference type="EMBL" id="KNZ53309.1"/>
    </source>
</evidence>
<dbReference type="VEuPathDB" id="FungiDB:VP01_3282g1"/>
<proteinExistence type="predicted"/>
<comment type="caution">
    <text evidence="1">The sequence shown here is derived from an EMBL/GenBank/DDBJ whole genome shotgun (WGS) entry which is preliminary data.</text>
</comment>
<organism evidence="1 2">
    <name type="scientific">Puccinia sorghi</name>
    <dbReference type="NCBI Taxonomy" id="27349"/>
    <lineage>
        <taxon>Eukaryota</taxon>
        <taxon>Fungi</taxon>
        <taxon>Dikarya</taxon>
        <taxon>Basidiomycota</taxon>
        <taxon>Pucciniomycotina</taxon>
        <taxon>Pucciniomycetes</taxon>
        <taxon>Pucciniales</taxon>
        <taxon>Pucciniaceae</taxon>
        <taxon>Puccinia</taxon>
    </lineage>
</organism>
<dbReference type="EMBL" id="LAVV01008260">
    <property type="protein sequence ID" value="KNZ53309.1"/>
    <property type="molecule type" value="Genomic_DNA"/>
</dbReference>
<sequence>MARDIGPVTTSVCFPPFVSLSPKFQYPFDLSLFIPAKKKQDKKTWVEVQRSSGDYGGLCVELRHPTIEWLATIPITPRFLKKDKFHMETNSAYIDWLETAANANKSEVNMALTMPNPSDAIKGAAKEDLLAAHAAHQLAYKTDDEELDAVDWERIITHMNKKNYKKNLSNVKYDCHLPVYIDPANPHRYLLITLEACVGLSFDGQNRGDPDIPPSLAFYLTQRGQTSKNQRVHTNYYKYRGRGWHQYLIASWNEYLIASWNQYLIASWNQYFIPSAQQSPPWHRLHPTKDTLNKLLANGFNSHKVFKSPGLLRSVVRELALTLGVMTVLFDNVNKYDQYLAARNN</sequence>
<protein>
    <submittedName>
        <fullName evidence="1">Uncharacterized protein</fullName>
    </submittedName>
</protein>
<dbReference type="Proteomes" id="UP000037035">
    <property type="component" value="Unassembled WGS sequence"/>
</dbReference>
<accession>A0A0L6UXS5</accession>
<reference evidence="1 2" key="1">
    <citation type="submission" date="2015-08" db="EMBL/GenBank/DDBJ databases">
        <title>Next Generation Sequencing and Analysis of the Genome of Puccinia sorghi L Schw, the Causal Agent of Maize Common Rust.</title>
        <authorList>
            <person name="Rochi L."/>
            <person name="Burguener G."/>
            <person name="Darino M."/>
            <person name="Turjanski A."/>
            <person name="Kreff E."/>
            <person name="Dieguez M.J."/>
            <person name="Sacco F."/>
        </authorList>
    </citation>
    <scope>NUCLEOTIDE SEQUENCE [LARGE SCALE GENOMIC DNA]</scope>
    <source>
        <strain evidence="1 2">RO10H11247</strain>
    </source>
</reference>
<dbReference type="OrthoDB" id="2507298at2759"/>
<dbReference type="AlphaFoldDB" id="A0A0L6UXS5"/>
<name>A0A0L6UXS5_9BASI</name>
<keyword evidence="2" id="KW-1185">Reference proteome</keyword>
<gene>
    <name evidence="1" type="ORF">VP01_3282g1</name>
</gene>